<protein>
    <submittedName>
        <fullName evidence="3">3'(2'),5'-bisphosphate nucleotidase CysQ</fullName>
    </submittedName>
</protein>
<evidence type="ECO:0000313" key="4">
    <source>
        <dbReference type="Proteomes" id="UP000433577"/>
    </source>
</evidence>
<dbReference type="GO" id="GO:0006020">
    <property type="term" value="P:inositol metabolic process"/>
    <property type="evidence" value="ECO:0007669"/>
    <property type="project" value="TreeGrafter"/>
</dbReference>
<dbReference type="GO" id="GO:0007165">
    <property type="term" value="P:signal transduction"/>
    <property type="evidence" value="ECO:0007669"/>
    <property type="project" value="TreeGrafter"/>
</dbReference>
<organism evidence="3 4">
    <name type="scientific">Paraburkholderia acidisoli</name>
    <dbReference type="NCBI Taxonomy" id="2571748"/>
    <lineage>
        <taxon>Bacteria</taxon>
        <taxon>Pseudomonadati</taxon>
        <taxon>Pseudomonadota</taxon>
        <taxon>Betaproteobacteria</taxon>
        <taxon>Burkholderiales</taxon>
        <taxon>Burkholderiaceae</taxon>
        <taxon>Paraburkholderia</taxon>
    </lineage>
</organism>
<dbReference type="PANTHER" id="PTHR20854:SF4">
    <property type="entry name" value="INOSITOL-1-MONOPHOSPHATASE-RELATED"/>
    <property type="match status" value="1"/>
</dbReference>
<comment type="similarity">
    <text evidence="1">Belongs to the inositol monophosphatase superfamily.</text>
</comment>
<dbReference type="PRINTS" id="PR00377">
    <property type="entry name" value="IMPHPHTASES"/>
</dbReference>
<dbReference type="Gene3D" id="3.40.190.80">
    <property type="match status" value="1"/>
</dbReference>
<evidence type="ECO:0000256" key="1">
    <source>
        <dbReference type="ARBA" id="ARBA00009759"/>
    </source>
</evidence>
<dbReference type="KEGG" id="pacs:FAZ98_29940"/>
<feature type="binding site" evidence="2">
    <location>
        <position position="65"/>
    </location>
    <ligand>
        <name>Mg(2+)</name>
        <dbReference type="ChEBI" id="CHEBI:18420"/>
        <label>1</label>
        <note>catalytic</note>
    </ligand>
</feature>
<accession>A0A7Z2GRY2</accession>
<dbReference type="OrthoDB" id="9785695at2"/>
<sequence>MLRRFDTATRTPDDLRDLVRAIHANDDASLAVLRPLLTQARPGARWVEDELEGGALPAGEWWLVDAVEGNVNHVHGLAEWGVSATLIRDNAPVLTAIYEPVAQRLHSALRGGGAAWLNGVPMRASTKTELRAAIVATGQAKPGESEATWRRLGVSITAMLRAALVVRATVPATFQLAQVAAGQIDGFWQYSNVRSGQAAGALLVAEAGGIVTDLRGEPWTLASDDFLACAPGIHGEFVDALREVA</sequence>
<evidence type="ECO:0000313" key="3">
    <source>
        <dbReference type="EMBL" id="QGZ66857.1"/>
    </source>
</evidence>
<keyword evidence="2" id="KW-0479">Metal-binding</keyword>
<dbReference type="SUPFAM" id="SSF56655">
    <property type="entry name" value="Carbohydrate phosphatase"/>
    <property type="match status" value="1"/>
</dbReference>
<reference evidence="3 4" key="1">
    <citation type="submission" date="2019-12" db="EMBL/GenBank/DDBJ databases">
        <title>Paraburkholderia acidiphila 7Q-K02 sp. nov and Paraburkholderia acidisoli DHF22 sp. nov., two strains isolated from forest soil.</title>
        <authorList>
            <person name="Gao Z."/>
            <person name="Qiu L."/>
        </authorList>
    </citation>
    <scope>NUCLEOTIDE SEQUENCE [LARGE SCALE GENOMIC DNA]</scope>
    <source>
        <strain evidence="3 4">DHF22</strain>
    </source>
</reference>
<dbReference type="Pfam" id="PF00459">
    <property type="entry name" value="Inositol_P"/>
    <property type="match status" value="1"/>
</dbReference>
<dbReference type="EMBL" id="CP046916">
    <property type="protein sequence ID" value="QGZ66857.1"/>
    <property type="molecule type" value="Genomic_DNA"/>
</dbReference>
<dbReference type="GO" id="GO:0046872">
    <property type="term" value="F:metal ion binding"/>
    <property type="evidence" value="ECO:0007669"/>
    <property type="project" value="UniProtKB-KW"/>
</dbReference>
<evidence type="ECO:0000256" key="2">
    <source>
        <dbReference type="PIRSR" id="PIRSR600760-2"/>
    </source>
</evidence>
<dbReference type="PANTHER" id="PTHR20854">
    <property type="entry name" value="INOSITOL MONOPHOSPHATASE"/>
    <property type="match status" value="1"/>
</dbReference>
<proteinExistence type="inferred from homology"/>
<dbReference type="Proteomes" id="UP000433577">
    <property type="component" value="Chromosome 4"/>
</dbReference>
<keyword evidence="2" id="KW-0460">Magnesium</keyword>
<dbReference type="Gene3D" id="3.30.540.10">
    <property type="entry name" value="Fructose-1,6-Bisphosphatase, subunit A, domain 1"/>
    <property type="match status" value="1"/>
</dbReference>
<comment type="cofactor">
    <cofactor evidence="2">
        <name>Mg(2+)</name>
        <dbReference type="ChEBI" id="CHEBI:18420"/>
    </cofactor>
</comment>
<dbReference type="InterPro" id="IPR000760">
    <property type="entry name" value="Inositol_monophosphatase-like"/>
</dbReference>
<gene>
    <name evidence="3" type="ORF">FAZ98_29940</name>
</gene>
<name>A0A7Z2GRY2_9BURK</name>
<dbReference type="AlphaFoldDB" id="A0A7Z2GRY2"/>
<keyword evidence="4" id="KW-1185">Reference proteome</keyword>
<dbReference type="GO" id="GO:0008934">
    <property type="term" value="F:inositol monophosphate 1-phosphatase activity"/>
    <property type="evidence" value="ECO:0007669"/>
    <property type="project" value="TreeGrafter"/>
</dbReference>